<keyword evidence="2" id="KW-1185">Reference proteome</keyword>
<evidence type="ECO:0000313" key="1">
    <source>
        <dbReference type="EMBL" id="ACS51717.1"/>
    </source>
</evidence>
<reference evidence="1 2" key="1">
    <citation type="journal article" date="2009" name="PLoS Genet.">
        <title>Run-off replication of host-adaptability genes is associated with gene transfer agents in the genome of mouse-infecting Bartonella grahamii.</title>
        <authorList>
            <person name="Berglund E.C."/>
            <person name="Frank A.C."/>
            <person name="Calteau A."/>
            <person name="Vinnere Pettersson O."/>
            <person name="Granberg F."/>
            <person name="Eriksson A.-S."/>
            <person name="Naeslund K."/>
            <person name="Holmberg M."/>
            <person name="Lindroos H."/>
            <person name="Andersson S.G."/>
        </authorList>
    </citation>
    <scope>NUCLEOTIDE SEQUENCE [LARGE SCALE GENOMIC DNA]</scope>
    <source>
        <strain evidence="2">as4aup</strain>
    </source>
</reference>
<proteinExistence type="predicted"/>
<dbReference type="EMBL" id="CP001562">
    <property type="protein sequence ID" value="ACS51717.1"/>
    <property type="molecule type" value="Genomic_DNA"/>
</dbReference>
<dbReference type="RefSeq" id="WP_015856747.1">
    <property type="nucleotide sequence ID" value="NC_012846.1"/>
</dbReference>
<dbReference type="KEGG" id="bgr:Bgr_15380"/>
<dbReference type="OrthoDB" id="7924327at2"/>
<accession>C6AEW2</accession>
<dbReference type="STRING" id="634504.Bgr_15380"/>
<name>C6AEW2_BARGA</name>
<organism evidence="1 2">
    <name type="scientific">Bartonella grahamii (strain as4aup)</name>
    <dbReference type="NCBI Taxonomy" id="634504"/>
    <lineage>
        <taxon>Bacteria</taxon>
        <taxon>Pseudomonadati</taxon>
        <taxon>Pseudomonadota</taxon>
        <taxon>Alphaproteobacteria</taxon>
        <taxon>Hyphomicrobiales</taxon>
        <taxon>Bartonellaceae</taxon>
        <taxon>Bartonella</taxon>
    </lineage>
</organism>
<dbReference type="AlphaFoldDB" id="C6AEW2"/>
<dbReference type="Proteomes" id="UP000001489">
    <property type="component" value="Chromosome"/>
</dbReference>
<evidence type="ECO:0000313" key="2">
    <source>
        <dbReference type="Proteomes" id="UP000001489"/>
    </source>
</evidence>
<dbReference type="eggNOG" id="ENOG5030JPS">
    <property type="taxonomic scope" value="Bacteria"/>
</dbReference>
<dbReference type="HOGENOM" id="CLU_2970110_0_0_5"/>
<gene>
    <name evidence="1" type="ordered locus">Bgr_15380</name>
</gene>
<protein>
    <submittedName>
        <fullName evidence="1">Uncharacterized protein</fullName>
    </submittedName>
</protein>
<sequence length="59" mass="6670">MMVNGLSRFLPQANNAKKLNLQPPLNKIVVFDIVQPHTNRYVFDEPLFGRYALTAVPAT</sequence>